<evidence type="ECO:0000313" key="2">
    <source>
        <dbReference type="EMBL" id="RYU91923.1"/>
    </source>
</evidence>
<dbReference type="EMBL" id="SEWG01000001">
    <property type="protein sequence ID" value="RYU91923.1"/>
    <property type="molecule type" value="Genomic_DNA"/>
</dbReference>
<keyword evidence="1" id="KW-0812">Transmembrane</keyword>
<protein>
    <submittedName>
        <fullName evidence="2">DUF4386 domain-containing protein</fullName>
    </submittedName>
</protein>
<name>A0A4Q5LRC2_9SPHI</name>
<sequence length="230" mass="24587">MSAMKTLNYSRIPRKTAATAGVLYLLTFVSVPTISLYKALHQPDYGLNSSSDTPAIIGGLLEIIVALGCIGSAITLYPLLKKQNESLALALVASRVLEAGTIFIGVAFILAAVGLHQQGAEPAAQVIIRMLVTLYDRVFLLGQSFMPAVNDALLGYLLYQSRLVPRAIPVIGIMGVLPLLAGYLAIMFGHISRDSAWAGLSAVLVALFELTLGIYLTVKGFSNRSEEVYS</sequence>
<feature type="transmembrane region" description="Helical" evidence="1">
    <location>
        <begin position="21"/>
        <end position="40"/>
    </location>
</feature>
<dbReference type="AlphaFoldDB" id="A0A4Q5LRC2"/>
<feature type="transmembrane region" description="Helical" evidence="1">
    <location>
        <begin position="171"/>
        <end position="191"/>
    </location>
</feature>
<evidence type="ECO:0000313" key="3">
    <source>
        <dbReference type="Proteomes" id="UP000293331"/>
    </source>
</evidence>
<reference evidence="2 3" key="1">
    <citation type="submission" date="2019-02" db="EMBL/GenBank/DDBJ databases">
        <title>Bacterial novel species Mucilaginibacter sp. 17JY9-4 isolated from soil.</title>
        <authorList>
            <person name="Jung H.-Y."/>
        </authorList>
    </citation>
    <scope>NUCLEOTIDE SEQUENCE [LARGE SCALE GENOMIC DNA]</scope>
    <source>
        <strain evidence="2 3">17JY9-4</strain>
    </source>
</reference>
<feature type="transmembrane region" description="Helical" evidence="1">
    <location>
        <begin position="197"/>
        <end position="218"/>
    </location>
</feature>
<evidence type="ECO:0000256" key="1">
    <source>
        <dbReference type="SAM" id="Phobius"/>
    </source>
</evidence>
<feature type="transmembrane region" description="Helical" evidence="1">
    <location>
        <begin position="55"/>
        <end position="80"/>
    </location>
</feature>
<keyword evidence="1" id="KW-0472">Membrane</keyword>
<dbReference type="OrthoDB" id="1161162at2"/>
<organism evidence="2 3">
    <name type="scientific">Mucilaginibacter terrigena</name>
    <dbReference type="NCBI Taxonomy" id="2492395"/>
    <lineage>
        <taxon>Bacteria</taxon>
        <taxon>Pseudomonadati</taxon>
        <taxon>Bacteroidota</taxon>
        <taxon>Sphingobacteriia</taxon>
        <taxon>Sphingobacteriales</taxon>
        <taxon>Sphingobacteriaceae</taxon>
        <taxon>Mucilaginibacter</taxon>
    </lineage>
</organism>
<keyword evidence="3" id="KW-1185">Reference proteome</keyword>
<dbReference type="Proteomes" id="UP000293331">
    <property type="component" value="Unassembled WGS sequence"/>
</dbReference>
<keyword evidence="1" id="KW-1133">Transmembrane helix</keyword>
<dbReference type="Pfam" id="PF14329">
    <property type="entry name" value="DUF4386"/>
    <property type="match status" value="1"/>
</dbReference>
<accession>A0A4Q5LRC2</accession>
<feature type="transmembrane region" description="Helical" evidence="1">
    <location>
        <begin position="87"/>
        <end position="113"/>
    </location>
</feature>
<dbReference type="InterPro" id="IPR025495">
    <property type="entry name" value="DUF4386"/>
</dbReference>
<comment type="caution">
    <text evidence="2">The sequence shown here is derived from an EMBL/GenBank/DDBJ whole genome shotgun (WGS) entry which is preliminary data.</text>
</comment>
<proteinExistence type="predicted"/>
<gene>
    <name evidence="2" type="ORF">EWM62_00330</name>
</gene>